<feature type="domain" description="DUF7275" evidence="1">
    <location>
        <begin position="58"/>
        <end position="238"/>
    </location>
</feature>
<dbReference type="GeneID" id="55609338"/>
<evidence type="ECO:0000259" key="1">
    <source>
        <dbReference type="Pfam" id="PF23940"/>
    </source>
</evidence>
<keyword evidence="4" id="KW-1185">Reference proteome</keyword>
<dbReference type="InterPro" id="IPR055701">
    <property type="entry name" value="DUF7277"/>
</dbReference>
<dbReference type="Proteomes" id="UP000259354">
    <property type="component" value="Segment"/>
</dbReference>
<dbReference type="EMBL" id="MH536811">
    <property type="protein sequence ID" value="AXG66281.1"/>
    <property type="molecule type" value="Genomic_DNA"/>
</dbReference>
<evidence type="ECO:0000259" key="2">
    <source>
        <dbReference type="Pfam" id="PF23942"/>
    </source>
</evidence>
<gene>
    <name evidence="3" type="primary">196</name>
    <name evidence="3" type="ORF">SEA_ANNADREAMY_196</name>
</gene>
<organism evidence="3 4">
    <name type="scientific">Streptomyces phage Annadreamy</name>
    <dbReference type="NCBI Taxonomy" id="2250335"/>
    <lineage>
        <taxon>Viruses</taxon>
        <taxon>Duplodnaviria</taxon>
        <taxon>Heunggongvirae</taxon>
        <taxon>Uroviricota</taxon>
        <taxon>Caudoviricetes</taxon>
        <taxon>Stanwilliamsviridae</taxon>
        <taxon>Loccivirinae</taxon>
        <taxon>Annadreamyvirus</taxon>
        <taxon>Annadreamyvirus annadreamy</taxon>
    </lineage>
</organism>
<evidence type="ECO:0000313" key="3">
    <source>
        <dbReference type="EMBL" id="AXG66281.1"/>
    </source>
</evidence>
<accession>A0A345GTK9</accession>
<reference evidence="3 4" key="1">
    <citation type="submission" date="2018-06" db="EMBL/GenBank/DDBJ databases">
        <authorList>
            <person name="Moussa A."/>
            <person name="Couoh J.M."/>
            <person name="Harbem L."/>
            <person name="Okocha J.C."/>
            <person name="Taylor D."/>
            <person name="Teutsch A.B."/>
            <person name="Smith B.R."/>
            <person name="Suri N."/>
            <person name="Layton S.R."/>
            <person name="Kim T."/>
            <person name="Hughes L.E."/>
            <person name="Garlena R.A."/>
            <person name="Russell D.A."/>
            <person name="Pope W.H."/>
            <person name="Jacobs-Sera D."/>
            <person name="Hatfull G.F."/>
        </authorList>
    </citation>
    <scope>NUCLEOTIDE SEQUENCE [LARGE SCALE GENOMIC DNA]</scope>
</reference>
<protein>
    <submittedName>
        <fullName evidence="3">Uncharacterized protein</fullName>
    </submittedName>
</protein>
<dbReference type="KEGG" id="vg:55609338"/>
<dbReference type="Pfam" id="PF23940">
    <property type="entry name" value="DUF7275"/>
    <property type="match status" value="1"/>
</dbReference>
<dbReference type="Pfam" id="PF23942">
    <property type="entry name" value="DUF7277"/>
    <property type="match status" value="1"/>
</dbReference>
<proteinExistence type="predicted"/>
<feature type="domain" description="DUF7277" evidence="2">
    <location>
        <begin position="3"/>
        <end position="28"/>
    </location>
</feature>
<evidence type="ECO:0000313" key="4">
    <source>
        <dbReference type="Proteomes" id="UP000259354"/>
    </source>
</evidence>
<sequence>MKILVGSRALKWWFVDAREPKDTDYFSDTPIDGAETFWHPNLAGYQWLDERVATPIELYTIKVSHAFWDLHGSWSKHMYDVSFLQQKKHNYLVPELYDRLYPIWEERYGKKKVNLNASPEDFFNKNVVRIFDHDSIHRSIAYHDRPLYESILKDGHDVMVDKAKFDALSYEDKLRLVREEVYATALERQIIPSGYVNSPRGAYAWALKKTITSFSKGWFPLFIVENYNELKSPDVDYVKRHKDNEDRLIRL</sequence>
<dbReference type="RefSeq" id="YP_009839130.1">
    <property type="nucleotide sequence ID" value="NC_048719.1"/>
</dbReference>
<dbReference type="InterPro" id="IPR055699">
    <property type="entry name" value="DUF7275"/>
</dbReference>
<name>A0A345GTK9_9CAUD</name>